<dbReference type="EMBL" id="MCIF01000002">
    <property type="protein sequence ID" value="RAQ94125.1"/>
    <property type="molecule type" value="Genomic_DNA"/>
</dbReference>
<dbReference type="OrthoDB" id="9805360at2"/>
<protein>
    <submittedName>
        <fullName evidence="2">Benzoyl-CoA oxygenase</fullName>
    </submittedName>
</protein>
<accession>A0A328VIL2</accession>
<dbReference type="SUPFAM" id="SSF117916">
    <property type="entry name" value="Fe-S cluster assembly (FSCA) domain-like"/>
    <property type="match status" value="1"/>
</dbReference>
<dbReference type="Proteomes" id="UP000248706">
    <property type="component" value="Unassembled WGS sequence"/>
</dbReference>
<dbReference type="InterPro" id="IPR034904">
    <property type="entry name" value="FSCA_dom_sf"/>
</dbReference>
<dbReference type="RefSeq" id="WP_112425779.1">
    <property type="nucleotide sequence ID" value="NZ_MCIF01000002.1"/>
</dbReference>
<comment type="caution">
    <text evidence="2">The sequence shown here is derived from an EMBL/GenBank/DDBJ whole genome shotgun (WGS) entry which is preliminary data.</text>
</comment>
<reference evidence="2 3" key="1">
    <citation type="submission" date="2016-08" db="EMBL/GenBank/DDBJ databases">
        <title>Analysis of Carbohydrate Active Enzymes in Thermogemmatispora T81 Reveals Carbohydrate Degradation Ability.</title>
        <authorList>
            <person name="Tomazini A."/>
            <person name="Lal S."/>
            <person name="Stott M."/>
            <person name="Henrissat B."/>
            <person name="Polikarpov I."/>
            <person name="Sparling R."/>
            <person name="Levin D.B."/>
        </authorList>
    </citation>
    <scope>NUCLEOTIDE SEQUENCE [LARGE SCALE GENOMIC DNA]</scope>
    <source>
        <strain evidence="2 3">T81</strain>
    </source>
</reference>
<feature type="domain" description="MIP18 family-like" evidence="1">
    <location>
        <begin position="6"/>
        <end position="76"/>
    </location>
</feature>
<evidence type="ECO:0000259" key="1">
    <source>
        <dbReference type="Pfam" id="PF01883"/>
    </source>
</evidence>
<sequence>MRASTERLMQALAEVQDPELSISIVDMGLVQRLQEQEGQVTVELTLTSTGCPCADWIREDIEQRLLAEPGVRGVKVVFSWERPWTPQRLTPRGRRALRQLGYALDR</sequence>
<organism evidence="2 3">
    <name type="scientific">Thermogemmatispora tikiterensis</name>
    <dbReference type="NCBI Taxonomy" id="1825093"/>
    <lineage>
        <taxon>Bacteria</taxon>
        <taxon>Bacillati</taxon>
        <taxon>Chloroflexota</taxon>
        <taxon>Ktedonobacteria</taxon>
        <taxon>Thermogemmatisporales</taxon>
        <taxon>Thermogemmatisporaceae</taxon>
        <taxon>Thermogemmatispora</taxon>
    </lineage>
</organism>
<keyword evidence="3" id="KW-1185">Reference proteome</keyword>
<proteinExistence type="predicted"/>
<dbReference type="Pfam" id="PF01883">
    <property type="entry name" value="FeS_assembly_P"/>
    <property type="match status" value="1"/>
</dbReference>
<dbReference type="InterPro" id="IPR002744">
    <property type="entry name" value="MIP18-like"/>
</dbReference>
<dbReference type="InterPro" id="IPR052339">
    <property type="entry name" value="Fe-S_Maturation_MIP18"/>
</dbReference>
<gene>
    <name evidence="2" type="ORF">A4R35_01180</name>
</gene>
<dbReference type="Gene3D" id="3.30.300.130">
    <property type="entry name" value="Fe-S cluster assembly (FSCA)"/>
    <property type="match status" value="1"/>
</dbReference>
<name>A0A328VIL2_9CHLR</name>
<dbReference type="AlphaFoldDB" id="A0A328VIL2"/>
<evidence type="ECO:0000313" key="3">
    <source>
        <dbReference type="Proteomes" id="UP000248706"/>
    </source>
</evidence>
<dbReference type="PANTHER" id="PTHR42831:SF1">
    <property type="entry name" value="FE-S PROTEIN MATURATION AUXILIARY FACTOR YITW"/>
    <property type="match status" value="1"/>
</dbReference>
<dbReference type="PANTHER" id="PTHR42831">
    <property type="entry name" value="FE-S PROTEIN MATURATION AUXILIARY FACTOR YITW"/>
    <property type="match status" value="1"/>
</dbReference>
<evidence type="ECO:0000313" key="2">
    <source>
        <dbReference type="EMBL" id="RAQ94125.1"/>
    </source>
</evidence>